<comment type="caution">
    <text evidence="1">The sequence shown here is derived from an EMBL/GenBank/DDBJ whole genome shotgun (WGS) entry which is preliminary data.</text>
</comment>
<proteinExistence type="predicted"/>
<evidence type="ECO:0000313" key="1">
    <source>
        <dbReference type="EMBL" id="KAG5963045.1"/>
    </source>
</evidence>
<name>A0ABQ7PH78_9HYPO</name>
<gene>
    <name evidence="1" type="ORF">E4U57_006548</name>
</gene>
<reference evidence="1 2" key="1">
    <citation type="journal article" date="2020" name="bioRxiv">
        <title>Whole genome comparisons of ergot fungi reveals the divergence and evolution of species within the genus Claviceps are the result of varying mechanisms driving genome evolution and host range expansion.</title>
        <authorList>
            <person name="Wyka S.A."/>
            <person name="Mondo S.J."/>
            <person name="Liu M."/>
            <person name="Dettman J."/>
            <person name="Nalam V."/>
            <person name="Broders K.D."/>
        </authorList>
    </citation>
    <scope>NUCLEOTIDE SEQUENCE [LARGE SCALE GENOMIC DNA]</scope>
    <source>
        <strain evidence="1 2">LM583</strain>
    </source>
</reference>
<protein>
    <submittedName>
        <fullName evidence="1">Uncharacterized protein</fullName>
    </submittedName>
</protein>
<accession>A0ABQ7PH78</accession>
<organism evidence="1 2">
    <name type="scientific">Claviceps arundinis</name>
    <dbReference type="NCBI Taxonomy" id="1623583"/>
    <lineage>
        <taxon>Eukaryota</taxon>
        <taxon>Fungi</taxon>
        <taxon>Dikarya</taxon>
        <taxon>Ascomycota</taxon>
        <taxon>Pezizomycotina</taxon>
        <taxon>Sordariomycetes</taxon>
        <taxon>Hypocreomycetidae</taxon>
        <taxon>Hypocreales</taxon>
        <taxon>Clavicipitaceae</taxon>
        <taxon>Claviceps</taxon>
    </lineage>
</organism>
<sequence>MSKCGWPGQSRIQALIAIEIFLRTGSNFPLLAEEMGMLDGRKRKVEEDMDPGSATCEVVWTVRD</sequence>
<dbReference type="Proteomes" id="UP000742024">
    <property type="component" value="Unassembled WGS sequence"/>
</dbReference>
<evidence type="ECO:0000313" key="2">
    <source>
        <dbReference type="Proteomes" id="UP000742024"/>
    </source>
</evidence>
<dbReference type="EMBL" id="SRPR01000058">
    <property type="protein sequence ID" value="KAG5963045.1"/>
    <property type="molecule type" value="Genomic_DNA"/>
</dbReference>
<keyword evidence="2" id="KW-1185">Reference proteome</keyword>